<protein>
    <submittedName>
        <fullName evidence="2">Raffinose carrier protein</fullName>
    </submittedName>
</protein>
<proteinExistence type="predicted"/>
<feature type="compositionally biased region" description="Low complexity" evidence="1">
    <location>
        <begin position="14"/>
        <end position="29"/>
    </location>
</feature>
<keyword evidence="3" id="KW-1185">Reference proteome</keyword>
<feature type="compositionally biased region" description="Polar residues" evidence="1">
    <location>
        <begin position="161"/>
        <end position="173"/>
    </location>
</feature>
<feature type="compositionally biased region" description="Polar residues" evidence="1">
    <location>
        <begin position="1"/>
        <end position="13"/>
    </location>
</feature>
<feature type="compositionally biased region" description="Low complexity" evidence="1">
    <location>
        <begin position="239"/>
        <end position="251"/>
    </location>
</feature>
<feature type="non-terminal residue" evidence="2">
    <location>
        <position position="1"/>
    </location>
</feature>
<reference evidence="2" key="1">
    <citation type="submission" date="2021-07" db="EMBL/GenBank/DDBJ databases">
        <authorList>
            <person name="Catto M.A."/>
            <person name="Jacobson A."/>
            <person name="Kennedy G."/>
            <person name="Labadie P."/>
            <person name="Hunt B.G."/>
            <person name="Srinivasan R."/>
        </authorList>
    </citation>
    <scope>NUCLEOTIDE SEQUENCE</scope>
    <source>
        <strain evidence="2">PL_HMW_Pooled</strain>
        <tissue evidence="2">Head</tissue>
    </source>
</reference>
<evidence type="ECO:0000256" key="1">
    <source>
        <dbReference type="SAM" id="MobiDB-lite"/>
    </source>
</evidence>
<gene>
    <name evidence="2" type="ORF">KUF71_015614</name>
</gene>
<organism evidence="2 3">
    <name type="scientific">Frankliniella fusca</name>
    <dbReference type="NCBI Taxonomy" id="407009"/>
    <lineage>
        <taxon>Eukaryota</taxon>
        <taxon>Metazoa</taxon>
        <taxon>Ecdysozoa</taxon>
        <taxon>Arthropoda</taxon>
        <taxon>Hexapoda</taxon>
        <taxon>Insecta</taxon>
        <taxon>Pterygota</taxon>
        <taxon>Neoptera</taxon>
        <taxon>Paraneoptera</taxon>
        <taxon>Thysanoptera</taxon>
        <taxon>Terebrantia</taxon>
        <taxon>Thripoidea</taxon>
        <taxon>Thripidae</taxon>
        <taxon>Frankliniella</taxon>
    </lineage>
</organism>
<feature type="region of interest" description="Disordered" evidence="1">
    <location>
        <begin position="239"/>
        <end position="261"/>
    </location>
</feature>
<comment type="caution">
    <text evidence="2">The sequence shown here is derived from an EMBL/GenBank/DDBJ whole genome shotgun (WGS) entry which is preliminary data.</text>
</comment>
<dbReference type="Proteomes" id="UP001219518">
    <property type="component" value="Unassembled WGS sequence"/>
</dbReference>
<feature type="compositionally biased region" description="Low complexity" evidence="1">
    <location>
        <begin position="140"/>
        <end position="152"/>
    </location>
</feature>
<sequence>MDVELSSPSLTAASSIPSGTTPGRPGSTTATFASSRDASPAAATLLGGVPGLPPEPRNVSVGAPATGGEDDEGVDDAKDEVTVTSLVAVVRSGAGMAAAWHTWGETDTKCNRQDDGGLTVGFHRGAYSKHRNVWPAGPIGKQCQQGQQGQLQTDLEERSPRSVSQLFSVTSHPLRQPAEGPRSEWSRAAQVSKHLKQDVYDMAARSTDNCQIIVLFSPVSAKEHQVAVAVAVAGDHPAEPGAAAPGAGARPHQQRGRHGQRCKRKFRIVCKSTCGTAFSVELSKAVFTSNQVTRILVLGANRSVQSASSSRVSESKSKRTELLLKIYKNGDAGTGRAVPGLAEPGPRLVSITIGCHPTAYRRPLASEPNPPCPSSAVIPYVGNLGLSFDVANDLLSKGCQIS</sequence>
<accession>A0AAE1HV66</accession>
<feature type="region of interest" description="Disordered" evidence="1">
    <location>
        <begin position="140"/>
        <end position="189"/>
    </location>
</feature>
<reference evidence="2" key="2">
    <citation type="journal article" date="2023" name="BMC Genomics">
        <title>Pest status, molecular evolution, and epigenetic factors derived from the genome assembly of Frankliniella fusca, a thysanopteran phytovirus vector.</title>
        <authorList>
            <person name="Catto M.A."/>
            <person name="Labadie P.E."/>
            <person name="Jacobson A.L."/>
            <person name="Kennedy G.G."/>
            <person name="Srinivasan R."/>
            <person name="Hunt B.G."/>
        </authorList>
    </citation>
    <scope>NUCLEOTIDE SEQUENCE</scope>
    <source>
        <strain evidence="2">PL_HMW_Pooled</strain>
    </source>
</reference>
<feature type="compositionally biased region" description="Basic residues" evidence="1">
    <location>
        <begin position="252"/>
        <end position="261"/>
    </location>
</feature>
<name>A0AAE1HV66_9NEOP</name>
<dbReference type="AlphaFoldDB" id="A0AAE1HV66"/>
<dbReference type="EMBL" id="JAHWGI010001285">
    <property type="protein sequence ID" value="KAK3927330.1"/>
    <property type="molecule type" value="Genomic_DNA"/>
</dbReference>
<evidence type="ECO:0000313" key="2">
    <source>
        <dbReference type="EMBL" id="KAK3927330.1"/>
    </source>
</evidence>
<feature type="region of interest" description="Disordered" evidence="1">
    <location>
        <begin position="1"/>
        <end position="78"/>
    </location>
</feature>
<evidence type="ECO:0000313" key="3">
    <source>
        <dbReference type="Proteomes" id="UP001219518"/>
    </source>
</evidence>